<dbReference type="InterPro" id="IPR001451">
    <property type="entry name" value="Hexapep"/>
</dbReference>
<dbReference type="InterPro" id="IPR011004">
    <property type="entry name" value="Trimer_LpxA-like_sf"/>
</dbReference>
<name>A0A841I1N2_9DEIO</name>
<keyword evidence="1" id="KW-0808">Transferase</keyword>
<gene>
    <name evidence="1" type="ORF">HNR42_001278</name>
</gene>
<dbReference type="EC" id="2.3.1.201" evidence="1"/>
<dbReference type="Gene3D" id="2.160.10.10">
    <property type="entry name" value="Hexapeptide repeat proteins"/>
    <property type="match status" value="1"/>
</dbReference>
<dbReference type="Pfam" id="PF00132">
    <property type="entry name" value="Hexapep"/>
    <property type="match status" value="2"/>
</dbReference>
<dbReference type="InterPro" id="IPR050179">
    <property type="entry name" value="Trans_hexapeptide_repeat"/>
</dbReference>
<dbReference type="PANTHER" id="PTHR43300">
    <property type="entry name" value="ACETYLTRANSFERASE"/>
    <property type="match status" value="1"/>
</dbReference>
<evidence type="ECO:0000313" key="2">
    <source>
        <dbReference type="Proteomes" id="UP000569951"/>
    </source>
</evidence>
<keyword evidence="1" id="KW-0012">Acyltransferase</keyword>
<keyword evidence="2" id="KW-1185">Reference proteome</keyword>
<reference evidence="1 2" key="1">
    <citation type="submission" date="2020-08" db="EMBL/GenBank/DDBJ databases">
        <title>Genomic Encyclopedia of Type Strains, Phase IV (KMG-IV): sequencing the most valuable type-strain genomes for metagenomic binning, comparative biology and taxonomic classification.</title>
        <authorList>
            <person name="Goeker M."/>
        </authorList>
    </citation>
    <scope>NUCLEOTIDE SEQUENCE [LARGE SCALE GENOMIC DNA]</scope>
    <source>
        <strain evidence="1 2">DSM 21458</strain>
    </source>
</reference>
<dbReference type="SUPFAM" id="SSF51161">
    <property type="entry name" value="Trimeric LpxA-like enzymes"/>
    <property type="match status" value="1"/>
</dbReference>
<accession>A0A841I1N2</accession>
<proteinExistence type="predicted"/>
<protein>
    <submittedName>
        <fullName evidence="1">UDP-2-acetamido-3-amino-2,3-dideoxy-glucuronate N-acetyltransferase</fullName>
        <ecNumber evidence="1">2.3.1.201</ecNumber>
    </submittedName>
</protein>
<comment type="caution">
    <text evidence="1">The sequence shown here is derived from an EMBL/GenBank/DDBJ whole genome shotgun (WGS) entry which is preliminary data.</text>
</comment>
<organism evidence="1 2">
    <name type="scientific">Deinobacterium chartae</name>
    <dbReference type="NCBI Taxonomy" id="521158"/>
    <lineage>
        <taxon>Bacteria</taxon>
        <taxon>Thermotogati</taxon>
        <taxon>Deinococcota</taxon>
        <taxon>Deinococci</taxon>
        <taxon>Deinococcales</taxon>
        <taxon>Deinococcaceae</taxon>
        <taxon>Deinobacterium</taxon>
    </lineage>
</organism>
<dbReference type="Proteomes" id="UP000569951">
    <property type="component" value="Unassembled WGS sequence"/>
</dbReference>
<dbReference type="AlphaFoldDB" id="A0A841I1N2"/>
<dbReference type="GO" id="GO:0016746">
    <property type="term" value="F:acyltransferase activity"/>
    <property type="evidence" value="ECO:0007669"/>
    <property type="project" value="UniProtKB-KW"/>
</dbReference>
<dbReference type="RefSeq" id="WP_281376975.1">
    <property type="nucleotide sequence ID" value="NZ_JACHHG010000004.1"/>
</dbReference>
<dbReference type="CDD" id="cd03358">
    <property type="entry name" value="LbH_WxcM_N_like"/>
    <property type="match status" value="1"/>
</dbReference>
<dbReference type="EMBL" id="JACHHG010000004">
    <property type="protein sequence ID" value="MBB6097855.1"/>
    <property type="molecule type" value="Genomic_DNA"/>
</dbReference>
<sequence length="193" mass="20631">MMLGWKHESAFVDDGAQVGPGTRIWHFSHVMGGAVIGENCSLGQNVFVANRVIIGNGVKIQNNVSVYEGVILEDYVFCGPSMVFTNVRTPRSEFPRNTSDDYTITRVGRGASIGANATIVCGVTLHDGAFVAAGAVVTKDVPAYAMVAGVPARQIGWMSACGDILDFSTSDTVTDSVGHTYQRISKNEVRRLS</sequence>
<dbReference type="PANTHER" id="PTHR43300:SF4">
    <property type="entry name" value="ACYL-[ACYL-CARRIER-PROTEIN]--UDP-N-ACETYLGLUCOSAMINE O-ACYLTRANSFERASE"/>
    <property type="match status" value="1"/>
</dbReference>
<evidence type="ECO:0000313" key="1">
    <source>
        <dbReference type="EMBL" id="MBB6097855.1"/>
    </source>
</evidence>